<dbReference type="InterPro" id="IPR001296">
    <property type="entry name" value="Glyco_trans_1"/>
</dbReference>
<feature type="domain" description="Polysaccharide pyruvyl transferase" evidence="2">
    <location>
        <begin position="388"/>
        <end position="672"/>
    </location>
</feature>
<dbReference type="Proteomes" id="UP000824262">
    <property type="component" value="Unassembled WGS sequence"/>
</dbReference>
<gene>
    <name evidence="4" type="primary">csaB</name>
    <name evidence="4" type="ORF">IAB77_00170</name>
</gene>
<evidence type="ECO:0000259" key="3">
    <source>
        <dbReference type="Pfam" id="PF13439"/>
    </source>
</evidence>
<dbReference type="GO" id="GO:0016757">
    <property type="term" value="F:glycosyltransferase activity"/>
    <property type="evidence" value="ECO:0007669"/>
    <property type="project" value="InterPro"/>
</dbReference>
<dbReference type="InterPro" id="IPR028098">
    <property type="entry name" value="Glyco_trans_4-like_N"/>
</dbReference>
<evidence type="ECO:0000313" key="4">
    <source>
        <dbReference type="EMBL" id="HIQ77655.1"/>
    </source>
</evidence>
<sequence length="742" mass="80113">MKVIHLISGGDTGGAKTHVHSLLQNLSRSIDVTLVCFRGGPFAEEAAALGIDTRVMDGGFFRALRGVRALIESGGYDIVHCHGSRANLAGALLRRSTKKPVVSTVHSDYRLDYLGRPAAALTYGKLNVFALRHIKYHIGVSDAMRALLISRGFPRATTFAIYNGLDFSRTLPERSRAEFYKRVGADVREGDIVVGAAARLDPVKDLATLVRGFAEAKKSVPGLKLIIAGEGAERPNLESLAASLGVADSVTLAGWLDDMDEYYGALDINTLTSISETFPYAITEGAAHRLPTVSSRVGGIPRLIEDGFTGYLFEPGDYAALGERIARLASDARLRERLGEAIFERAARDFSMEATCREQCAVYREILDREAHGSRAGVLICGAYGMGNAGDEAILDAITAEMRSIDPLMPITVLSRDPEGAEKRLDVDAIHTFNVPGFLRVMRRRTLYINGGGSLIQDVTSRRSLWFYLFTLRAARRCGCRVMMYGCGIGPVRRPGGVRSTRRTLNSCVDIITLREPDSMEELHRFGVEGPELILASDPALTLSPAPAEEIDAEFNSAGADPEGKYICFALRRWPGFEEKAPAFAAAARYAHEKYGLTPAFVSINHKSDGEAAAAVASLMDGVERVFIPGPLPSALAIGVMSRMEIVVSMRLHGLIFAAGQGVPLVGVSYDPKVTAFLRCVDGGCVTLEDLTEDGLCRLIDAAAALREDPAALEASVARLRAIEHKNTASAARLLGKQVNDQ</sequence>
<dbReference type="EMBL" id="DVGA01000003">
    <property type="protein sequence ID" value="HIQ77655.1"/>
    <property type="molecule type" value="Genomic_DNA"/>
</dbReference>
<dbReference type="PANTHER" id="PTHR36836:SF1">
    <property type="entry name" value="COLANIC ACID BIOSYNTHESIS PROTEIN WCAK"/>
    <property type="match status" value="1"/>
</dbReference>
<feature type="domain" description="Glycosyl transferase family 1" evidence="1">
    <location>
        <begin position="188"/>
        <end position="342"/>
    </location>
</feature>
<protein>
    <submittedName>
        <fullName evidence="4">Polysaccharide pyruvyl transferase CsaB</fullName>
    </submittedName>
</protein>
<dbReference type="SUPFAM" id="SSF53756">
    <property type="entry name" value="UDP-Glycosyltransferase/glycogen phosphorylase"/>
    <property type="match status" value="2"/>
</dbReference>
<proteinExistence type="predicted"/>
<dbReference type="PANTHER" id="PTHR36836">
    <property type="entry name" value="COLANIC ACID BIOSYNTHESIS PROTEIN WCAK"/>
    <property type="match status" value="1"/>
</dbReference>
<name>A0A9D0ZBU3_9FIRM</name>
<accession>A0A9D0ZBU3</accession>
<feature type="domain" description="Glycosyltransferase subfamily 4-like N-terminal" evidence="3">
    <location>
        <begin position="13"/>
        <end position="169"/>
    </location>
</feature>
<reference evidence="4" key="1">
    <citation type="submission" date="2020-10" db="EMBL/GenBank/DDBJ databases">
        <authorList>
            <person name="Gilroy R."/>
        </authorList>
    </citation>
    <scope>NUCLEOTIDE SEQUENCE</scope>
    <source>
        <strain evidence="4">ChiBcolR7-354</strain>
    </source>
</reference>
<keyword evidence="4" id="KW-0808">Transferase</keyword>
<evidence type="ECO:0000313" key="5">
    <source>
        <dbReference type="Proteomes" id="UP000824262"/>
    </source>
</evidence>
<reference evidence="4" key="2">
    <citation type="journal article" date="2021" name="PeerJ">
        <title>Extensive microbial diversity within the chicken gut microbiome revealed by metagenomics and culture.</title>
        <authorList>
            <person name="Gilroy R."/>
            <person name="Ravi A."/>
            <person name="Getino M."/>
            <person name="Pursley I."/>
            <person name="Horton D.L."/>
            <person name="Alikhan N.F."/>
            <person name="Baker D."/>
            <person name="Gharbi K."/>
            <person name="Hall N."/>
            <person name="Watson M."/>
            <person name="Adriaenssens E.M."/>
            <person name="Foster-Nyarko E."/>
            <person name="Jarju S."/>
            <person name="Secka A."/>
            <person name="Antonio M."/>
            <person name="Oren A."/>
            <person name="Chaudhuri R.R."/>
            <person name="La Ragione R."/>
            <person name="Hildebrand F."/>
            <person name="Pallen M.J."/>
        </authorList>
    </citation>
    <scope>NUCLEOTIDE SEQUENCE</scope>
    <source>
        <strain evidence="4">ChiBcolR7-354</strain>
    </source>
</reference>
<dbReference type="Pfam" id="PF04230">
    <property type="entry name" value="PS_pyruv_trans"/>
    <property type="match status" value="1"/>
</dbReference>
<dbReference type="NCBIfam" id="TIGR03609">
    <property type="entry name" value="S_layer_CsaB"/>
    <property type="match status" value="1"/>
</dbReference>
<dbReference type="Pfam" id="PF00534">
    <property type="entry name" value="Glycos_transf_1"/>
    <property type="match status" value="1"/>
</dbReference>
<evidence type="ECO:0000259" key="1">
    <source>
        <dbReference type="Pfam" id="PF00534"/>
    </source>
</evidence>
<dbReference type="Gene3D" id="3.40.50.2000">
    <property type="entry name" value="Glycogen Phosphorylase B"/>
    <property type="match status" value="2"/>
</dbReference>
<dbReference type="InterPro" id="IPR019896">
    <property type="entry name" value="Polysacch_pyruvyl_Trfase_CsaB"/>
</dbReference>
<dbReference type="CDD" id="cd03801">
    <property type="entry name" value="GT4_PimA-like"/>
    <property type="match status" value="1"/>
</dbReference>
<evidence type="ECO:0000259" key="2">
    <source>
        <dbReference type="Pfam" id="PF04230"/>
    </source>
</evidence>
<dbReference type="InterPro" id="IPR007345">
    <property type="entry name" value="Polysacch_pyruvyl_Trfase"/>
</dbReference>
<comment type="caution">
    <text evidence="4">The sequence shown here is derived from an EMBL/GenBank/DDBJ whole genome shotgun (WGS) entry which is preliminary data.</text>
</comment>
<dbReference type="Pfam" id="PF13439">
    <property type="entry name" value="Glyco_transf_4"/>
    <property type="match status" value="1"/>
</dbReference>
<dbReference type="AlphaFoldDB" id="A0A9D0ZBU3"/>
<organism evidence="4 5">
    <name type="scientific">Candidatus Scatomorpha intestinavium</name>
    <dbReference type="NCBI Taxonomy" id="2840922"/>
    <lineage>
        <taxon>Bacteria</taxon>
        <taxon>Bacillati</taxon>
        <taxon>Bacillota</taxon>
        <taxon>Clostridia</taxon>
        <taxon>Eubacteriales</taxon>
        <taxon>Candidatus Scatomorpha</taxon>
    </lineage>
</organism>